<name>A0A3M7QXC3_BRAPC</name>
<reference evidence="2 3" key="1">
    <citation type="journal article" date="2018" name="Sci. Rep.">
        <title>Genomic signatures of local adaptation to the degree of environmental predictability in rotifers.</title>
        <authorList>
            <person name="Franch-Gras L."/>
            <person name="Hahn C."/>
            <person name="Garcia-Roger E.M."/>
            <person name="Carmona M.J."/>
            <person name="Serra M."/>
            <person name="Gomez A."/>
        </authorList>
    </citation>
    <scope>NUCLEOTIDE SEQUENCE [LARGE SCALE GENOMIC DNA]</scope>
    <source>
        <strain evidence="2">HYR1</strain>
    </source>
</reference>
<proteinExistence type="predicted"/>
<keyword evidence="3" id="KW-1185">Reference proteome</keyword>
<gene>
    <name evidence="2" type="ORF">BpHYR1_015176</name>
</gene>
<dbReference type="AlphaFoldDB" id="A0A3M7QXC3"/>
<sequence>MCKISAGNWQIKNKKTTAMSIIVMLLLIVDSFLFFFTLVTLCRGLFKLTLSLYKLAPFDLRGFFKVTVIRELLAWLFAWPEKASSKSSSFSLCFFSLRPSLCCRFFFMAIVAIR</sequence>
<feature type="transmembrane region" description="Helical" evidence="1">
    <location>
        <begin position="21"/>
        <end position="46"/>
    </location>
</feature>
<evidence type="ECO:0000313" key="2">
    <source>
        <dbReference type="EMBL" id="RNA16037.1"/>
    </source>
</evidence>
<organism evidence="2 3">
    <name type="scientific">Brachionus plicatilis</name>
    <name type="common">Marine rotifer</name>
    <name type="synonym">Brachionus muelleri</name>
    <dbReference type="NCBI Taxonomy" id="10195"/>
    <lineage>
        <taxon>Eukaryota</taxon>
        <taxon>Metazoa</taxon>
        <taxon>Spiralia</taxon>
        <taxon>Gnathifera</taxon>
        <taxon>Rotifera</taxon>
        <taxon>Eurotatoria</taxon>
        <taxon>Monogononta</taxon>
        <taxon>Pseudotrocha</taxon>
        <taxon>Ploima</taxon>
        <taxon>Brachionidae</taxon>
        <taxon>Brachionus</taxon>
    </lineage>
</organism>
<evidence type="ECO:0000313" key="3">
    <source>
        <dbReference type="Proteomes" id="UP000276133"/>
    </source>
</evidence>
<keyword evidence="1" id="KW-1133">Transmembrane helix</keyword>
<dbReference type="EMBL" id="REGN01004825">
    <property type="protein sequence ID" value="RNA16037.1"/>
    <property type="molecule type" value="Genomic_DNA"/>
</dbReference>
<keyword evidence="1" id="KW-0472">Membrane</keyword>
<dbReference type="Proteomes" id="UP000276133">
    <property type="component" value="Unassembled WGS sequence"/>
</dbReference>
<comment type="caution">
    <text evidence="2">The sequence shown here is derived from an EMBL/GenBank/DDBJ whole genome shotgun (WGS) entry which is preliminary data.</text>
</comment>
<keyword evidence="1" id="KW-0812">Transmembrane</keyword>
<evidence type="ECO:0000256" key="1">
    <source>
        <dbReference type="SAM" id="Phobius"/>
    </source>
</evidence>
<protein>
    <submittedName>
        <fullName evidence="2">Uncharacterized protein</fullName>
    </submittedName>
</protein>
<accession>A0A3M7QXC3</accession>